<dbReference type="RefSeq" id="WP_345041513.1">
    <property type="nucleotide sequence ID" value="NZ_BAABBA010000011.1"/>
</dbReference>
<keyword evidence="3" id="KW-0812">Transmembrane</keyword>
<evidence type="ECO:0000256" key="3">
    <source>
        <dbReference type="SAM" id="Phobius"/>
    </source>
</evidence>
<keyword evidence="1" id="KW-0732">Signal</keyword>
<feature type="compositionally biased region" description="Acidic residues" evidence="2">
    <location>
        <begin position="178"/>
        <end position="193"/>
    </location>
</feature>
<evidence type="ECO:0000313" key="6">
    <source>
        <dbReference type="Proteomes" id="UP001499841"/>
    </source>
</evidence>
<name>A0ABP8EVQ4_9MICO</name>
<dbReference type="Pfam" id="PF13828">
    <property type="entry name" value="DUF4190"/>
    <property type="match status" value="1"/>
</dbReference>
<reference evidence="6" key="1">
    <citation type="journal article" date="2019" name="Int. J. Syst. Evol. Microbiol.">
        <title>The Global Catalogue of Microorganisms (GCM) 10K type strain sequencing project: providing services to taxonomists for standard genome sequencing and annotation.</title>
        <authorList>
            <consortium name="The Broad Institute Genomics Platform"/>
            <consortium name="The Broad Institute Genome Sequencing Center for Infectious Disease"/>
            <person name="Wu L."/>
            <person name="Ma J."/>
        </authorList>
    </citation>
    <scope>NUCLEOTIDE SEQUENCE [LARGE SCALE GENOMIC DNA]</scope>
    <source>
        <strain evidence="6">JCM 17459</strain>
    </source>
</reference>
<feature type="region of interest" description="Disordered" evidence="2">
    <location>
        <begin position="171"/>
        <end position="201"/>
    </location>
</feature>
<comment type="caution">
    <text evidence="5">The sequence shown here is derived from an EMBL/GenBank/DDBJ whole genome shotgun (WGS) entry which is preliminary data.</text>
</comment>
<evidence type="ECO:0000313" key="5">
    <source>
        <dbReference type="EMBL" id="GAA4288068.1"/>
    </source>
</evidence>
<dbReference type="EMBL" id="BAABBA010000011">
    <property type="protein sequence ID" value="GAA4288068.1"/>
    <property type="molecule type" value="Genomic_DNA"/>
</dbReference>
<evidence type="ECO:0000256" key="1">
    <source>
        <dbReference type="ARBA" id="ARBA00022729"/>
    </source>
</evidence>
<feature type="transmembrane region" description="Helical" evidence="3">
    <location>
        <begin position="77"/>
        <end position="95"/>
    </location>
</feature>
<feature type="compositionally biased region" description="Low complexity" evidence="2">
    <location>
        <begin position="33"/>
        <end position="49"/>
    </location>
</feature>
<dbReference type="InterPro" id="IPR029050">
    <property type="entry name" value="Immunoprotect_excell_Ig-like"/>
</dbReference>
<dbReference type="Gene3D" id="2.60.40.1240">
    <property type="match status" value="1"/>
</dbReference>
<evidence type="ECO:0000259" key="4">
    <source>
        <dbReference type="Pfam" id="PF13828"/>
    </source>
</evidence>
<feature type="transmembrane region" description="Helical" evidence="3">
    <location>
        <begin position="101"/>
        <end position="117"/>
    </location>
</feature>
<keyword evidence="3" id="KW-1133">Transmembrane helix</keyword>
<proteinExistence type="predicted"/>
<feature type="compositionally biased region" description="Pro residues" evidence="2">
    <location>
        <begin position="1"/>
        <end position="11"/>
    </location>
</feature>
<feature type="transmembrane region" description="Helical" evidence="3">
    <location>
        <begin position="129"/>
        <end position="152"/>
    </location>
</feature>
<dbReference type="InterPro" id="IPR025241">
    <property type="entry name" value="DUF4190"/>
</dbReference>
<dbReference type="Proteomes" id="UP001499841">
    <property type="component" value="Unassembled WGS sequence"/>
</dbReference>
<keyword evidence="6" id="KW-1185">Reference proteome</keyword>
<dbReference type="SUPFAM" id="SSF81995">
    <property type="entry name" value="beta-sandwich domain of Sec23/24"/>
    <property type="match status" value="1"/>
</dbReference>
<sequence length="337" mass="34220">MSAPIPPPPAGSQPSYIPPSENQQNPYTPAGPPHGQQSGQPGVQPYGQPADQQYAQQYGQPYGQTAPFPGGQRPSSGLAIAALVVGVISFVLAWIPVINVVSILGGIAALILGIVALRKANRGVAGGKGLAIAGTVLGGVSLVISIVMNVFLGVAIDEAINSAESAAPTVAAPVQPAEAEETAGDEQTVDTEEPAAAPGGLLPLGEAAEVGDYTIAVTGLNLNADEVIAAADATNPAPDGQYVLAEVSVVYNGTEEGNPWMDLSYILQGSDAAEYDDGTCMAIEPNSVVNVPALATGDAADYQVCLDVPAEAIEGGSFAIEPLFSLDAAERAVWEIR</sequence>
<protein>
    <recommendedName>
        <fullName evidence="4">DUF4190 domain-containing protein</fullName>
    </recommendedName>
</protein>
<keyword evidence="3" id="KW-0472">Membrane</keyword>
<feature type="domain" description="DUF4190" evidence="4">
    <location>
        <begin position="78"/>
        <end position="147"/>
    </location>
</feature>
<gene>
    <name evidence="5" type="ORF">GCM10022262_24280</name>
</gene>
<evidence type="ECO:0000256" key="2">
    <source>
        <dbReference type="SAM" id="MobiDB-lite"/>
    </source>
</evidence>
<feature type="region of interest" description="Disordered" evidence="2">
    <location>
        <begin position="1"/>
        <end position="49"/>
    </location>
</feature>
<accession>A0ABP8EVQ4</accession>
<organism evidence="5 6">
    <name type="scientific">Georgenia daeguensis</name>
    <dbReference type="NCBI Taxonomy" id="908355"/>
    <lineage>
        <taxon>Bacteria</taxon>
        <taxon>Bacillati</taxon>
        <taxon>Actinomycetota</taxon>
        <taxon>Actinomycetes</taxon>
        <taxon>Micrococcales</taxon>
        <taxon>Bogoriellaceae</taxon>
        <taxon>Georgenia</taxon>
    </lineage>
</organism>